<organism evidence="1">
    <name type="scientific">marine sediment metagenome</name>
    <dbReference type="NCBI Taxonomy" id="412755"/>
    <lineage>
        <taxon>unclassified sequences</taxon>
        <taxon>metagenomes</taxon>
        <taxon>ecological metagenomes</taxon>
    </lineage>
</organism>
<sequence length="172" mass="19229">MTRSYSKDDFCEGGKITILKCSPDYIAAKTHTRKADGTPETVSHRAGKYFTCREAEVADIHQLHRVLSEIGECSDELVIRGKLNPENQTVPDTCVRRAAREKRDEGETVPWFVEQPRLWLMLDFDGVPNPNDLDPTSPEAMEHLRTLLPAEFQDVTCSYSLSSSAGLTGSNL</sequence>
<protein>
    <submittedName>
        <fullName evidence="1">Uncharacterized protein</fullName>
    </submittedName>
</protein>
<name>X0UDS1_9ZZZZ</name>
<dbReference type="EMBL" id="BARS01021451">
    <property type="protein sequence ID" value="GAG03755.1"/>
    <property type="molecule type" value="Genomic_DNA"/>
</dbReference>
<gene>
    <name evidence="1" type="ORF">S01H1_34450</name>
</gene>
<proteinExistence type="predicted"/>
<comment type="caution">
    <text evidence="1">The sequence shown here is derived from an EMBL/GenBank/DDBJ whole genome shotgun (WGS) entry which is preliminary data.</text>
</comment>
<accession>X0UDS1</accession>
<feature type="non-terminal residue" evidence="1">
    <location>
        <position position="172"/>
    </location>
</feature>
<dbReference type="AlphaFoldDB" id="X0UDS1"/>
<reference evidence="1" key="1">
    <citation type="journal article" date="2014" name="Front. Microbiol.">
        <title>High frequency of phylogenetically diverse reductive dehalogenase-homologous genes in deep subseafloor sedimentary metagenomes.</title>
        <authorList>
            <person name="Kawai M."/>
            <person name="Futagami T."/>
            <person name="Toyoda A."/>
            <person name="Takaki Y."/>
            <person name="Nishi S."/>
            <person name="Hori S."/>
            <person name="Arai W."/>
            <person name="Tsubouchi T."/>
            <person name="Morono Y."/>
            <person name="Uchiyama I."/>
            <person name="Ito T."/>
            <person name="Fujiyama A."/>
            <person name="Inagaki F."/>
            <person name="Takami H."/>
        </authorList>
    </citation>
    <scope>NUCLEOTIDE SEQUENCE</scope>
    <source>
        <strain evidence="1">Expedition CK06-06</strain>
    </source>
</reference>
<evidence type="ECO:0000313" key="1">
    <source>
        <dbReference type="EMBL" id="GAG03755.1"/>
    </source>
</evidence>